<feature type="transmembrane region" description="Helical" evidence="1">
    <location>
        <begin position="20"/>
        <end position="40"/>
    </location>
</feature>
<accession>A0A8J3UZ01</accession>
<feature type="transmembrane region" description="Helical" evidence="1">
    <location>
        <begin position="77"/>
        <end position="98"/>
    </location>
</feature>
<dbReference type="AlphaFoldDB" id="A0A8J3UZ01"/>
<keyword evidence="1" id="KW-0812">Transmembrane</keyword>
<reference evidence="2" key="1">
    <citation type="submission" date="2021-01" db="EMBL/GenBank/DDBJ databases">
        <title>Whole genome shotgun sequence of Planotetraspora thailandica NBRC 104271.</title>
        <authorList>
            <person name="Komaki H."/>
            <person name="Tamura T."/>
        </authorList>
    </citation>
    <scope>NUCLEOTIDE SEQUENCE</scope>
    <source>
        <strain evidence="2">NBRC 104271</strain>
    </source>
</reference>
<evidence type="ECO:0000313" key="3">
    <source>
        <dbReference type="Proteomes" id="UP000605992"/>
    </source>
</evidence>
<feature type="transmembrane region" description="Helical" evidence="1">
    <location>
        <begin position="46"/>
        <end position="65"/>
    </location>
</feature>
<dbReference type="Proteomes" id="UP000605992">
    <property type="component" value="Unassembled WGS sequence"/>
</dbReference>
<dbReference type="EMBL" id="BOOR01000019">
    <property type="protein sequence ID" value="GII54684.1"/>
    <property type="molecule type" value="Genomic_DNA"/>
</dbReference>
<gene>
    <name evidence="2" type="ORF">Pth03_30730</name>
</gene>
<comment type="caution">
    <text evidence="2">The sequence shown here is derived from an EMBL/GenBank/DDBJ whole genome shotgun (WGS) entry which is preliminary data.</text>
</comment>
<organism evidence="2 3">
    <name type="scientific">Planotetraspora thailandica</name>
    <dbReference type="NCBI Taxonomy" id="487172"/>
    <lineage>
        <taxon>Bacteria</taxon>
        <taxon>Bacillati</taxon>
        <taxon>Actinomycetota</taxon>
        <taxon>Actinomycetes</taxon>
        <taxon>Streptosporangiales</taxon>
        <taxon>Streptosporangiaceae</taxon>
        <taxon>Planotetraspora</taxon>
    </lineage>
</organism>
<evidence type="ECO:0000313" key="2">
    <source>
        <dbReference type="EMBL" id="GII54684.1"/>
    </source>
</evidence>
<name>A0A8J3UZ01_9ACTN</name>
<protein>
    <submittedName>
        <fullName evidence="2">Uncharacterized protein</fullName>
    </submittedName>
</protein>
<sequence length="192" mass="20931">MITAELPDAEWGRGTGRRQWLWFAGPSIFAAVLTWVYATPPGGGDFLLFLAAFCAWAFAGVWWLAQLAIPKTRVAKLLMLGPAVFALTIGLIAADVPLRLTFLASQPALNAYADSFPGHDADPESVPVGRFVGLFSIDSAYRESGDVYLLVNGAGFMLEQCMFVRTAGGHVLDPQLFEPEHLTGDWYMVCED</sequence>
<keyword evidence="3" id="KW-1185">Reference proteome</keyword>
<dbReference type="RefSeq" id="WP_203944900.1">
    <property type="nucleotide sequence ID" value="NZ_BOOR01000019.1"/>
</dbReference>
<keyword evidence="1" id="KW-0472">Membrane</keyword>
<keyword evidence="1" id="KW-1133">Transmembrane helix</keyword>
<evidence type="ECO:0000256" key="1">
    <source>
        <dbReference type="SAM" id="Phobius"/>
    </source>
</evidence>
<proteinExistence type="predicted"/>